<protein>
    <submittedName>
        <fullName evidence="1">Uncharacterized protein</fullName>
    </submittedName>
</protein>
<evidence type="ECO:0000313" key="2">
    <source>
        <dbReference type="Proteomes" id="UP000237968"/>
    </source>
</evidence>
<comment type="caution">
    <text evidence="1">The sequence shown here is derived from an EMBL/GenBank/DDBJ whole genome shotgun (WGS) entry which is preliminary data.</text>
</comment>
<reference evidence="1 2" key="1">
    <citation type="submission" date="2018-03" db="EMBL/GenBank/DDBJ databases">
        <title>Draft Genome Sequences of the Obligatory Marine Myxobacteria Enhygromyxa salina SWB005.</title>
        <authorList>
            <person name="Poehlein A."/>
            <person name="Moghaddam J.A."/>
            <person name="Harms H."/>
            <person name="Alanjari M."/>
            <person name="Koenig G.M."/>
            <person name="Daniel R."/>
            <person name="Schaeberle T.F."/>
        </authorList>
    </citation>
    <scope>NUCLEOTIDE SEQUENCE [LARGE SCALE GENOMIC DNA]</scope>
    <source>
        <strain evidence="1 2">SWB005</strain>
    </source>
</reference>
<sequence length="246" mass="27431">MSKALIAYQDRLAGARQRLKERAQLRVLMGPEADPELLHAFLIQWAALSVQLQEPAEHFLVEASRRCAGLGEHGLSLRLLQIASEAIERYRLLADDTRTLAQLWNGRRLPPLDLTYLLTQPQTPSMKRLHAGYEALVNGPEPWALLAARYEAEAMLGSIAAQVTAQAERLLGADVRPCLRSVEALANFTERGSLDKTMVAFLEASPARVERMSEVGERTLQIYADFLVECCVAATNLSTWRDREHG</sequence>
<name>A0A2S9YBQ2_9BACT</name>
<gene>
    <name evidence="1" type="ORF">ENSA5_21890</name>
</gene>
<dbReference type="OrthoDB" id="6857979at2"/>
<accession>A0A2S9YBQ2</accession>
<organism evidence="1 2">
    <name type="scientific">Enhygromyxa salina</name>
    <dbReference type="NCBI Taxonomy" id="215803"/>
    <lineage>
        <taxon>Bacteria</taxon>
        <taxon>Pseudomonadati</taxon>
        <taxon>Myxococcota</taxon>
        <taxon>Polyangia</taxon>
        <taxon>Nannocystales</taxon>
        <taxon>Nannocystaceae</taxon>
        <taxon>Enhygromyxa</taxon>
    </lineage>
</organism>
<dbReference type="EMBL" id="PVNK01000114">
    <property type="protein sequence ID" value="PRQ02544.1"/>
    <property type="molecule type" value="Genomic_DNA"/>
</dbReference>
<dbReference type="AlphaFoldDB" id="A0A2S9YBQ2"/>
<evidence type="ECO:0000313" key="1">
    <source>
        <dbReference type="EMBL" id="PRQ02544.1"/>
    </source>
</evidence>
<dbReference type="RefSeq" id="WP_106391611.1">
    <property type="nucleotide sequence ID" value="NZ_PVNK01000114.1"/>
</dbReference>
<dbReference type="InterPro" id="IPR016084">
    <property type="entry name" value="Haem_Oase-like_multi-hlx"/>
</dbReference>
<keyword evidence="2" id="KW-1185">Reference proteome</keyword>
<proteinExistence type="predicted"/>
<dbReference type="Proteomes" id="UP000237968">
    <property type="component" value="Unassembled WGS sequence"/>
</dbReference>
<dbReference type="Gene3D" id="1.20.910.10">
    <property type="entry name" value="Heme oxygenase-like"/>
    <property type="match status" value="1"/>
</dbReference>